<dbReference type="RefSeq" id="YP_025766.1">
    <property type="nucleotide sequence ID" value="NC_005926.1"/>
</dbReference>
<reference evidence="1" key="1">
    <citation type="submission" date="2003-08" db="EMBL/GenBank/DDBJ databases">
        <authorList>
            <person name="Pombert J.-F."/>
            <person name="Otis C."/>
            <person name="Lemieux C."/>
            <person name="Turmel M."/>
        </authorList>
    </citation>
    <scope>NUCLEOTIDE SEQUENCE</scope>
    <source>
        <strain evidence="1">UTEX 1912</strain>
    </source>
</reference>
<sequence length="75" mass="8505">MCCSNLFVDSQTSGEQISRCGFLRKAAERGQKAECLGRVTCSKRSIFFCRSMVKNRFSGYPRCLSCSVVHSWLQK</sequence>
<organism evidence="1">
    <name type="scientific">Tupiella akineta</name>
    <name type="common">Green alga</name>
    <name type="synonym">Pseudendoclonium akinetum</name>
    <dbReference type="NCBI Taxonomy" id="160070"/>
    <lineage>
        <taxon>Eukaryota</taxon>
        <taxon>Viridiplantae</taxon>
        <taxon>Chlorophyta</taxon>
        <taxon>core chlorophytes</taxon>
        <taxon>Ulvophyceae</taxon>
        <taxon>OUU clade</taxon>
        <taxon>Ulotrichales</taxon>
        <taxon>Tupiellaceae</taxon>
        <taxon>Tupiella</taxon>
    </lineage>
</organism>
<dbReference type="GeneID" id="2847064"/>
<keyword evidence="1" id="KW-0496">Mitochondrion</keyword>
<evidence type="ECO:0000313" key="1">
    <source>
        <dbReference type="EMBL" id="AAQ18725.1"/>
    </source>
</evidence>
<dbReference type="EMBL" id="AY359242">
    <property type="protein sequence ID" value="AAQ18725.1"/>
    <property type="molecule type" value="Genomic_DNA"/>
</dbReference>
<geneLocation type="mitochondrion" evidence="1"/>
<reference evidence="1" key="2">
    <citation type="journal article" date="2004" name="Mol. Biol. Evol.">
        <title>The complete mitochondrial DNA sequence of the green alga Pseudendoclonium akinetum (Ulvophyceae) highlights distinctive evolutionary trends in the chlorophyta and suggests a sister-group relationship between the Ulvophyceae and Chlorophyceae.</title>
        <authorList>
            <person name="Pombert J.F."/>
            <person name="Otis C."/>
            <person name="Lemieux C."/>
            <person name="Turmel M."/>
        </authorList>
    </citation>
    <scope>NUCLEOTIDE SEQUENCE</scope>
    <source>
        <strain evidence="1">UTEX 1912</strain>
    </source>
</reference>
<protein>
    <submittedName>
        <fullName evidence="1">Uncharacterized protein</fullName>
    </submittedName>
</protein>
<gene>
    <name evidence="1" type="primary">orf75a</name>
</gene>
<dbReference type="AlphaFoldDB" id="Q6UVU9"/>
<accession>Q6UVU9</accession>
<name>Q6UVU9_TUPAK</name>
<proteinExistence type="predicted"/>